<feature type="compositionally biased region" description="Low complexity" evidence="6">
    <location>
        <begin position="50"/>
        <end position="62"/>
    </location>
</feature>
<dbReference type="EMBL" id="JACYTR010000011">
    <property type="protein sequence ID" value="MBD8525636.1"/>
    <property type="molecule type" value="Genomic_DNA"/>
</dbReference>
<comment type="subcellular location">
    <subcellularLocation>
        <location evidence="1">Membrane</location>
    </subcellularLocation>
</comment>
<dbReference type="SUPFAM" id="SSF58104">
    <property type="entry name" value="Methyl-accepting chemotaxis protein (MCP) signaling domain"/>
    <property type="match status" value="1"/>
</dbReference>
<comment type="caution">
    <text evidence="8">The sequence shown here is derived from an EMBL/GenBank/DDBJ whole genome shotgun (WGS) entry which is preliminary data.</text>
</comment>
<gene>
    <name evidence="8" type="ORF">IFO71_07765</name>
</gene>
<keyword evidence="3 5" id="KW-0807">Transducer</keyword>
<dbReference type="PRINTS" id="PR00260">
    <property type="entry name" value="CHEMTRNSDUCR"/>
</dbReference>
<dbReference type="InterPro" id="IPR004090">
    <property type="entry name" value="Chemotax_Me-accpt_rcpt"/>
</dbReference>
<dbReference type="InterPro" id="IPR051310">
    <property type="entry name" value="MCP_chemotaxis"/>
</dbReference>
<dbReference type="PANTHER" id="PTHR43531">
    <property type="entry name" value="PROTEIN ICFG"/>
    <property type="match status" value="1"/>
</dbReference>
<dbReference type="PANTHER" id="PTHR43531:SF14">
    <property type="entry name" value="METHYL-ACCEPTING CHEMOTAXIS PROTEIN I-RELATED"/>
    <property type="match status" value="1"/>
</dbReference>
<dbReference type="InterPro" id="IPR004089">
    <property type="entry name" value="MCPsignal_dom"/>
</dbReference>
<dbReference type="Pfam" id="PF00015">
    <property type="entry name" value="MCPsignal"/>
    <property type="match status" value="1"/>
</dbReference>
<evidence type="ECO:0000256" key="3">
    <source>
        <dbReference type="ARBA" id="ARBA00023224"/>
    </source>
</evidence>
<dbReference type="GO" id="GO:0006935">
    <property type="term" value="P:chemotaxis"/>
    <property type="evidence" value="ECO:0007669"/>
    <property type="project" value="InterPro"/>
</dbReference>
<protein>
    <recommendedName>
        <fullName evidence="7">Methyl-accepting transducer domain-containing protein</fullName>
    </recommendedName>
</protein>
<organism evidence="8 9">
    <name type="scientific">Pseudomarimonas arenosa</name>
    <dbReference type="NCBI Taxonomy" id="2774145"/>
    <lineage>
        <taxon>Bacteria</taxon>
        <taxon>Pseudomonadati</taxon>
        <taxon>Pseudomonadota</taxon>
        <taxon>Gammaproteobacteria</taxon>
        <taxon>Lysobacterales</taxon>
        <taxon>Lysobacteraceae</taxon>
        <taxon>Pseudomarimonas</taxon>
    </lineage>
</organism>
<feature type="domain" description="Methyl-accepting transducer" evidence="7">
    <location>
        <begin position="24"/>
        <end position="253"/>
    </location>
</feature>
<feature type="region of interest" description="Disordered" evidence="6">
    <location>
        <begin position="32"/>
        <end position="88"/>
    </location>
</feature>
<evidence type="ECO:0000256" key="5">
    <source>
        <dbReference type="PROSITE-ProRule" id="PRU00284"/>
    </source>
</evidence>
<keyword evidence="9" id="KW-1185">Reference proteome</keyword>
<accession>A0AAW3ZMV2</accession>
<dbReference type="GO" id="GO:0004888">
    <property type="term" value="F:transmembrane signaling receptor activity"/>
    <property type="evidence" value="ECO:0007669"/>
    <property type="project" value="InterPro"/>
</dbReference>
<evidence type="ECO:0000256" key="1">
    <source>
        <dbReference type="ARBA" id="ARBA00004370"/>
    </source>
</evidence>
<feature type="compositionally biased region" description="Polar residues" evidence="6">
    <location>
        <begin position="33"/>
        <end position="49"/>
    </location>
</feature>
<keyword evidence="2" id="KW-0488">Methylation</keyword>
<name>A0AAW3ZMV2_9GAMM</name>
<proteinExistence type="inferred from homology"/>
<evidence type="ECO:0000259" key="7">
    <source>
        <dbReference type="PROSITE" id="PS50111"/>
    </source>
</evidence>
<dbReference type="FunFam" id="1.10.287.950:FF:000001">
    <property type="entry name" value="Methyl-accepting chemotaxis sensory transducer"/>
    <property type="match status" value="1"/>
</dbReference>
<evidence type="ECO:0000256" key="6">
    <source>
        <dbReference type="SAM" id="MobiDB-lite"/>
    </source>
</evidence>
<reference evidence="8 9" key="1">
    <citation type="submission" date="2020-09" db="EMBL/GenBank/DDBJ databases">
        <title>Pseudoxanthomonas sp. CAU 1598 isolated from sand of Yaerae Beach.</title>
        <authorList>
            <person name="Kim W."/>
        </authorList>
    </citation>
    <scope>NUCLEOTIDE SEQUENCE [LARGE SCALE GENOMIC DNA]</scope>
    <source>
        <strain evidence="8 9">CAU 1598</strain>
    </source>
</reference>
<dbReference type="SMART" id="SM00283">
    <property type="entry name" value="MA"/>
    <property type="match status" value="1"/>
</dbReference>
<dbReference type="RefSeq" id="WP_192028987.1">
    <property type="nucleotide sequence ID" value="NZ_JACYTR010000011.1"/>
</dbReference>
<evidence type="ECO:0000313" key="9">
    <source>
        <dbReference type="Proteomes" id="UP000613768"/>
    </source>
</evidence>
<comment type="similarity">
    <text evidence="4">Belongs to the methyl-accepting chemotaxis (MCP) protein family.</text>
</comment>
<dbReference type="CDD" id="cd11386">
    <property type="entry name" value="MCP_signal"/>
    <property type="match status" value="1"/>
</dbReference>
<dbReference type="GO" id="GO:0007165">
    <property type="term" value="P:signal transduction"/>
    <property type="evidence" value="ECO:0007669"/>
    <property type="project" value="UniProtKB-KW"/>
</dbReference>
<dbReference type="AlphaFoldDB" id="A0AAW3ZMV2"/>
<dbReference type="GO" id="GO:0005886">
    <property type="term" value="C:plasma membrane"/>
    <property type="evidence" value="ECO:0007669"/>
    <property type="project" value="TreeGrafter"/>
</dbReference>
<evidence type="ECO:0000256" key="2">
    <source>
        <dbReference type="ARBA" id="ARBA00022481"/>
    </source>
</evidence>
<dbReference type="Gene3D" id="1.10.287.950">
    <property type="entry name" value="Methyl-accepting chemotaxis protein"/>
    <property type="match status" value="1"/>
</dbReference>
<evidence type="ECO:0000256" key="4">
    <source>
        <dbReference type="ARBA" id="ARBA00029447"/>
    </source>
</evidence>
<dbReference type="Proteomes" id="UP000613768">
    <property type="component" value="Unassembled WGS sequence"/>
</dbReference>
<sequence length="268" mass="28715">MRIKQALNQSVSAMASIVCDIQSVSERVLESATEVSSGSDELSSRTEQQAASLEESAASIEEVTSTIRSNSEKLQDTSRQSSGVREEAHLGGQVVGEVVSAMHSIADSSKRIAEIIGMIDSIAFQTNLLALNAAVEAARAGDQGRGFAVVAAEVRTLAKRSADSAKEIRGLIDESNGRVGAGVERSELAKSKLQQIFKAIERVDVLVAEITASSLEQRTGIEEINRAISQMDQFTQQNSALVEESAASSRILQQLAQQLLDQAHRFKT</sequence>
<dbReference type="PROSITE" id="PS50111">
    <property type="entry name" value="CHEMOTAXIS_TRANSDUC_2"/>
    <property type="match status" value="1"/>
</dbReference>
<evidence type="ECO:0000313" key="8">
    <source>
        <dbReference type="EMBL" id="MBD8525636.1"/>
    </source>
</evidence>